<dbReference type="InterPro" id="IPR006261">
    <property type="entry name" value="dGTPase"/>
</dbReference>
<gene>
    <name evidence="3" type="ORF">SH1V18_38760</name>
</gene>
<dbReference type="InterPro" id="IPR027432">
    <property type="entry name" value="dGTP_triphosphohydrolase_C"/>
</dbReference>
<keyword evidence="1" id="KW-0378">Hydrolase</keyword>
<dbReference type="InterPro" id="IPR003607">
    <property type="entry name" value="HD/PDEase_dom"/>
</dbReference>
<name>A0A9W6DFM4_9FIRM</name>
<dbReference type="Pfam" id="PF01966">
    <property type="entry name" value="HD"/>
    <property type="match status" value="1"/>
</dbReference>
<dbReference type="InterPro" id="IPR023293">
    <property type="entry name" value="dGTP_triP_hydro_central_sf"/>
</dbReference>
<organism evidence="3 4">
    <name type="scientific">Vallitalea longa</name>
    <dbReference type="NCBI Taxonomy" id="2936439"/>
    <lineage>
        <taxon>Bacteria</taxon>
        <taxon>Bacillati</taxon>
        <taxon>Bacillota</taxon>
        <taxon>Clostridia</taxon>
        <taxon>Lachnospirales</taxon>
        <taxon>Vallitaleaceae</taxon>
        <taxon>Vallitalea</taxon>
    </lineage>
</organism>
<feature type="domain" description="HD/PDEase" evidence="2">
    <location>
        <begin position="61"/>
        <end position="267"/>
    </location>
</feature>
<dbReference type="SMART" id="SM00471">
    <property type="entry name" value="HDc"/>
    <property type="match status" value="1"/>
</dbReference>
<dbReference type="EMBL" id="BRLB01000016">
    <property type="protein sequence ID" value="GKX31396.1"/>
    <property type="molecule type" value="Genomic_DNA"/>
</dbReference>
<dbReference type="NCBIfam" id="TIGR01353">
    <property type="entry name" value="dGTP_triPase"/>
    <property type="match status" value="1"/>
</dbReference>
<dbReference type="PANTHER" id="PTHR11373">
    <property type="entry name" value="DEOXYNUCLEOSIDE TRIPHOSPHATE TRIPHOSPHOHYDROLASE"/>
    <property type="match status" value="1"/>
</dbReference>
<dbReference type="GO" id="GO:0006203">
    <property type="term" value="P:dGTP catabolic process"/>
    <property type="evidence" value="ECO:0007669"/>
    <property type="project" value="TreeGrafter"/>
</dbReference>
<comment type="caution">
    <text evidence="3">The sequence shown here is derived from an EMBL/GenBank/DDBJ whole genome shotgun (WGS) entry which is preliminary data.</text>
</comment>
<dbReference type="Gene3D" id="1.10.3550.10">
    <property type="entry name" value="eoxyguanosinetriphosphate triphosphohydrolase domain-like"/>
    <property type="match status" value="1"/>
</dbReference>
<dbReference type="AlphaFoldDB" id="A0A9W6DFM4"/>
<evidence type="ECO:0000256" key="1">
    <source>
        <dbReference type="ARBA" id="ARBA00022801"/>
    </source>
</evidence>
<dbReference type="Proteomes" id="UP001144256">
    <property type="component" value="Unassembled WGS sequence"/>
</dbReference>
<dbReference type="SUPFAM" id="SSF109604">
    <property type="entry name" value="HD-domain/PDEase-like"/>
    <property type="match status" value="1"/>
</dbReference>
<evidence type="ECO:0000259" key="2">
    <source>
        <dbReference type="SMART" id="SM00471"/>
    </source>
</evidence>
<dbReference type="PANTHER" id="PTHR11373:SF32">
    <property type="entry name" value="DEOXYGUANOSINETRIPHOSPHATE TRIPHOSPHOHYDROLASE"/>
    <property type="match status" value="1"/>
</dbReference>
<proteinExistence type="predicted"/>
<dbReference type="Gene3D" id="1.10.3210.10">
    <property type="entry name" value="Hypothetical protein af1432"/>
    <property type="match status" value="1"/>
</dbReference>
<sequence length="487" mass="57001">MTKEYNVIWDKLLSEERFRNSTTTDNHRNSFQKDYDRIIYSSALRRLQDKTQVFPLQKNDFIRTRLTHSLEASAIARSLGSLVGTKLIEKRIWDDENAIERKNKLSSLLEVSGLVHDIGNPPFGHFGETIIREFFKKWILQRKVDIKEFIGNDITDEELKVLFSDFIKFEGNAQGIRILTKLQRLNDKHGVNFTFGTLATLMKYPWDSLNKLSENGKFGYFKSEKAKCEEIRKHIHLSNNSKHPVTLLLEASDDIAYLFADLEDAVKKGLISWSKIKNKFNSENYCDNNIKEYIKKNKKFKNKDDLICMQNFKIIIQGYFINEVCEEFIKNHNEILSGKYEGPLLTKSKKTCKMEKIIRSLCVDYAYSSKEVLKLEIIGNSILTTLLDIFVNSMFNLLVFYYKESDGKENKERENIFNKTFKRSKSKDQKLFNLISDNFRDEQNLSYKLSKKDFLYKGIQLIVDYISCMTDSYALNLHKQITGNMLL</sequence>
<dbReference type="CDD" id="cd00077">
    <property type="entry name" value="HDc"/>
    <property type="match status" value="1"/>
</dbReference>
<dbReference type="RefSeq" id="WP_281818413.1">
    <property type="nucleotide sequence ID" value="NZ_BRLB01000016.1"/>
</dbReference>
<protein>
    <submittedName>
        <fullName evidence="3">Deoxyguanosinetriphosphate triphosphohydrolase-like protein</fullName>
    </submittedName>
</protein>
<dbReference type="Gene3D" id="1.10.3410.10">
    <property type="entry name" value="putative deoxyguanosinetriphosphate triphosphohydrolase like domain"/>
    <property type="match status" value="1"/>
</dbReference>
<evidence type="ECO:0000313" key="4">
    <source>
        <dbReference type="Proteomes" id="UP001144256"/>
    </source>
</evidence>
<accession>A0A9W6DFM4</accession>
<reference evidence="3" key="1">
    <citation type="submission" date="2022-06" db="EMBL/GenBank/DDBJ databases">
        <title>Vallitalea longa sp. nov., an anaerobic bacterium isolated from marine sediment.</title>
        <authorList>
            <person name="Hirano S."/>
            <person name="Terahara T."/>
            <person name="Mori K."/>
            <person name="Hamada M."/>
            <person name="Matsumoto R."/>
            <person name="Kobayashi T."/>
        </authorList>
    </citation>
    <scope>NUCLEOTIDE SEQUENCE</scope>
    <source>
        <strain evidence="3">SH18-1</strain>
    </source>
</reference>
<dbReference type="InterPro" id="IPR006674">
    <property type="entry name" value="HD_domain"/>
</dbReference>
<evidence type="ECO:0000313" key="3">
    <source>
        <dbReference type="EMBL" id="GKX31396.1"/>
    </source>
</evidence>
<dbReference type="GO" id="GO:0008832">
    <property type="term" value="F:dGTPase activity"/>
    <property type="evidence" value="ECO:0007669"/>
    <property type="project" value="TreeGrafter"/>
</dbReference>
<keyword evidence="4" id="KW-1185">Reference proteome</keyword>
<dbReference type="InterPro" id="IPR050135">
    <property type="entry name" value="dGTPase-like"/>
</dbReference>